<protein>
    <submittedName>
        <fullName evidence="1">Sodium:proton antiporter</fullName>
    </submittedName>
</protein>
<sequence>MLIVFVLGYIMIAFEHVTHINKATFALLMCGLLWAIYALGVNDPAITHEVISERLITALGDTCEIVIFLIGAMTIVELIDKYGGFGLIINRIHAKNKRGMMWILTFVAFFMSSILDNMTTTIIMVMMLRRMISDVKERWLFACIIVIAANSGGAWSPIGDITTIMLWMKNYVSSVDLVVNLIIPCIVSVVIPTFIGTRMIKPAPMEPICADNERIGYHINEHLPKLSRAILICGVGGLLFVPIFKAATGLPPYMGILISLSILWLITELVVRRYKLDGKMEGRISQALKSIDMPTILFFLGILMAVSALQQANILTHMAQWLDTTIHEPYIISGIIGVLSSIVDNVPLVAACMNMYPVASPDAVGYAAYFVQDGLFWHLLTFCAGVGGSMLIIGSAAGVVAMGIEKISFIWYLKRISWMALAGYIAGIVVIWLETFIISI</sequence>
<accession>A0AC61S8F3</accession>
<organism evidence="1 2">
    <name type="scientific">Muribaculum caecicola</name>
    <dbReference type="NCBI Taxonomy" id="3038144"/>
    <lineage>
        <taxon>Bacteria</taxon>
        <taxon>Pseudomonadati</taxon>
        <taxon>Bacteroidota</taxon>
        <taxon>Bacteroidia</taxon>
        <taxon>Bacteroidales</taxon>
        <taxon>Muribaculaceae</taxon>
        <taxon>Muribaculum</taxon>
    </lineage>
</organism>
<evidence type="ECO:0000313" key="2">
    <source>
        <dbReference type="Proteomes" id="UP000305401"/>
    </source>
</evidence>
<reference evidence="1" key="1">
    <citation type="submission" date="2019-04" db="EMBL/GenBank/DDBJ databases">
        <title>Microbes associate with the intestines of laboratory mice.</title>
        <authorList>
            <person name="Navarre W."/>
            <person name="Wong E."/>
            <person name="Huang K.C."/>
            <person name="Tropini C."/>
            <person name="Ng K."/>
            <person name="Yu B."/>
        </authorList>
    </citation>
    <scope>NUCLEOTIDE SEQUENCE</scope>
    <source>
        <strain evidence="1">NM86_A22</strain>
    </source>
</reference>
<evidence type="ECO:0000313" key="1">
    <source>
        <dbReference type="EMBL" id="THG55440.1"/>
    </source>
</evidence>
<comment type="caution">
    <text evidence="1">The sequence shown here is derived from an EMBL/GenBank/DDBJ whole genome shotgun (WGS) entry which is preliminary data.</text>
</comment>
<dbReference type="EMBL" id="SSTG01000001">
    <property type="protein sequence ID" value="THG55440.1"/>
    <property type="molecule type" value="Genomic_DNA"/>
</dbReference>
<keyword evidence="2" id="KW-1185">Reference proteome</keyword>
<proteinExistence type="predicted"/>
<gene>
    <name evidence="1" type="ORF">E5990_00290</name>
</gene>
<dbReference type="Proteomes" id="UP000305401">
    <property type="component" value="Unassembled WGS sequence"/>
</dbReference>
<name>A0AC61S8F3_9BACT</name>